<dbReference type="GO" id="GO:0006508">
    <property type="term" value="P:proteolysis"/>
    <property type="evidence" value="ECO:0007669"/>
    <property type="project" value="UniProtKB-KW"/>
</dbReference>
<evidence type="ECO:0000313" key="10">
    <source>
        <dbReference type="EMBL" id="AMG76037.1"/>
    </source>
</evidence>
<sequence>MMPRPAPPLARRLSMLLASTALVAGYASMDSQMSKATAAEPAAAPAAATPAADNPMLAPWTGPFQGVPPWDKLDPELFPDAFQKAMAETRAEVEAVIANPEAPTFENTHVPMQLAGDTMDRVYALWGVQTSNKSNDRVEAIDAEWSPKLSTFFTELFLDPRLFARYKAVYDARHSSGLDAQQIRIVERSYDEMVRDGASLSPVDKAKLVDLNAKLEGLFSAFSSKLLADEKLYTLVTDKAELAGLEPAFVASLAAAAEAQGKPGQWAIKNTRSSAQPVLQNAANRSLREKVWRAFVNRGDNGDANDTNATIAGILKLRQQRAELLGFPTHAHYRMADTMAKTPEKAMELMMKVWPAAVARVHEEVADMQAIADAEAKAGKGPKITIEPWDYRYYAEKVRKAKYDLDESEVKPYLQLDKLRDAMFWSAGRLYDLGFRENTGTIPIFDPKVKTFEVTNLKTGANIGVLYLDNFARDGKRSGAWMTTYRSQQTLGGDRNVLASNNNNFTEAAKGEPTLVSLDDATTLFHEFGHGIHYLLQHVTYPALGGVPRDFVEFPSQVNENWLMTPEVLSTYATHYRTGEPIPQALVDKILASAKFNQGFETVEYLASAIVDMKLHDRKTPVTDIDAFERETLAEIGMPKEIVMRHRLPQFGHLFSSDSYSAGYYSYLWSETMDADTWAAFTEAGGPWDRGVADRFRTILLMTGNETDRADAYRAFRGRDPDVKALLHKRGFPTD</sequence>
<evidence type="ECO:0000256" key="8">
    <source>
        <dbReference type="SAM" id="SignalP"/>
    </source>
</evidence>
<comment type="cofactor">
    <cofactor evidence="7">
        <name>Zn(2+)</name>
        <dbReference type="ChEBI" id="CHEBI:29105"/>
    </cofactor>
    <text evidence="7">Binds 1 zinc ion.</text>
</comment>
<dbReference type="InterPro" id="IPR001567">
    <property type="entry name" value="Pept_M3A_M3B_dom"/>
</dbReference>
<dbReference type="GO" id="GO:0008241">
    <property type="term" value="F:peptidyl-dipeptidase activity"/>
    <property type="evidence" value="ECO:0007669"/>
    <property type="project" value="UniProtKB-EC"/>
</dbReference>
<dbReference type="CDD" id="cd06456">
    <property type="entry name" value="M3A_DCP"/>
    <property type="match status" value="1"/>
</dbReference>
<keyword evidence="3 7" id="KW-0479">Metal-binding</keyword>
<organism evidence="10 11">
    <name type="scientific">Sphingopyxis granuli</name>
    <dbReference type="NCBI Taxonomy" id="267128"/>
    <lineage>
        <taxon>Bacteria</taxon>
        <taxon>Pseudomonadati</taxon>
        <taxon>Pseudomonadota</taxon>
        <taxon>Alphaproteobacteria</taxon>
        <taxon>Sphingomonadales</taxon>
        <taxon>Sphingomonadaceae</taxon>
        <taxon>Sphingopyxis</taxon>
    </lineage>
</organism>
<dbReference type="InterPro" id="IPR024077">
    <property type="entry name" value="Neurolysin/TOP_dom2"/>
</dbReference>
<dbReference type="GO" id="GO:0046872">
    <property type="term" value="F:metal ion binding"/>
    <property type="evidence" value="ECO:0007669"/>
    <property type="project" value="UniProtKB-UniRule"/>
</dbReference>
<dbReference type="GO" id="GO:0005829">
    <property type="term" value="C:cytosol"/>
    <property type="evidence" value="ECO:0007669"/>
    <property type="project" value="TreeGrafter"/>
</dbReference>
<evidence type="ECO:0000259" key="9">
    <source>
        <dbReference type="Pfam" id="PF01432"/>
    </source>
</evidence>
<dbReference type="InterPro" id="IPR045090">
    <property type="entry name" value="Pept_M3A_M3B"/>
</dbReference>
<dbReference type="SUPFAM" id="SSF55486">
    <property type="entry name" value="Metalloproteases ('zincins'), catalytic domain"/>
    <property type="match status" value="1"/>
</dbReference>
<feature type="domain" description="Peptidase M3A/M3B catalytic" evidence="9">
    <location>
        <begin position="279"/>
        <end position="730"/>
    </location>
</feature>
<dbReference type="Gene3D" id="1.10.1370.10">
    <property type="entry name" value="Neurolysin, domain 3"/>
    <property type="match status" value="1"/>
</dbReference>
<evidence type="ECO:0000313" key="11">
    <source>
        <dbReference type="Proteomes" id="UP000058599"/>
    </source>
</evidence>
<accession>A0AA86GU93</accession>
<dbReference type="RefSeq" id="WP_237233567.1">
    <property type="nucleotide sequence ID" value="NZ_CP012199.1"/>
</dbReference>
<feature type="signal peptide" evidence="8">
    <location>
        <begin position="1"/>
        <end position="23"/>
    </location>
</feature>
<evidence type="ECO:0000256" key="1">
    <source>
        <dbReference type="ARBA" id="ARBA00006040"/>
    </source>
</evidence>
<keyword evidence="6 7" id="KW-0482">Metalloprotease</keyword>
<dbReference type="Proteomes" id="UP000058599">
    <property type="component" value="Chromosome"/>
</dbReference>
<keyword evidence="11" id="KW-1185">Reference proteome</keyword>
<evidence type="ECO:0000256" key="7">
    <source>
        <dbReference type="RuleBase" id="RU003435"/>
    </source>
</evidence>
<dbReference type="PANTHER" id="PTHR43660">
    <property type="entry name" value="DIPEPTIDYL CARBOXYPEPTIDASE"/>
    <property type="match status" value="1"/>
</dbReference>
<protein>
    <submittedName>
        <fullName evidence="10">Peptidyl-dipeptidase Dcp</fullName>
        <ecNumber evidence="10">3.4.15.5</ecNumber>
    </submittedName>
</protein>
<keyword evidence="8" id="KW-0732">Signal</keyword>
<dbReference type="InterPro" id="IPR034005">
    <property type="entry name" value="M3A_DCP"/>
</dbReference>
<feature type="chain" id="PRO_5041701459" evidence="8">
    <location>
        <begin position="24"/>
        <end position="735"/>
    </location>
</feature>
<dbReference type="PANTHER" id="PTHR43660:SF1">
    <property type="entry name" value="DIPEPTIDYL CARBOXYPEPTIDASE"/>
    <property type="match status" value="1"/>
</dbReference>
<evidence type="ECO:0000256" key="6">
    <source>
        <dbReference type="ARBA" id="ARBA00023049"/>
    </source>
</evidence>
<dbReference type="GO" id="GO:0004222">
    <property type="term" value="F:metalloendopeptidase activity"/>
    <property type="evidence" value="ECO:0007669"/>
    <property type="project" value="InterPro"/>
</dbReference>
<dbReference type="KEGG" id="sgi:SGRAN_3698"/>
<gene>
    <name evidence="10" type="primary">dcp</name>
    <name evidence="10" type="ORF">SGRAN_3698</name>
</gene>
<keyword evidence="10" id="KW-0121">Carboxypeptidase</keyword>
<dbReference type="EC" id="3.4.15.5" evidence="10"/>
<comment type="similarity">
    <text evidence="1 7">Belongs to the peptidase M3 family.</text>
</comment>
<reference evidence="10 11" key="1">
    <citation type="journal article" date="2016" name="BMC Genomics">
        <title>Genomic analysis of the nitrate-respiring Sphingopyxis granuli (formerly Sphingomonas macrogoltabida) strain TFA.</title>
        <authorList>
            <person name="Garcia-Romero I."/>
            <person name="Perez-Pulido A.J."/>
            <person name="Gonzalez-Flores Y.E."/>
            <person name="Reyes-Ramirez F."/>
            <person name="Santero E."/>
            <person name="Floriano B."/>
        </authorList>
    </citation>
    <scope>NUCLEOTIDE SEQUENCE [LARGE SCALE GENOMIC DNA]</scope>
    <source>
        <strain evidence="10 11">TFA</strain>
    </source>
</reference>
<name>A0AA86GU93_9SPHN</name>
<proteinExistence type="inferred from homology"/>
<dbReference type="GO" id="GO:0004180">
    <property type="term" value="F:carboxypeptidase activity"/>
    <property type="evidence" value="ECO:0007669"/>
    <property type="project" value="UniProtKB-KW"/>
</dbReference>
<keyword evidence="5 7" id="KW-0862">Zinc</keyword>
<dbReference type="Gene3D" id="3.40.390.10">
    <property type="entry name" value="Collagenase (Catalytic Domain)"/>
    <property type="match status" value="1"/>
</dbReference>
<dbReference type="Pfam" id="PF01432">
    <property type="entry name" value="Peptidase_M3"/>
    <property type="match status" value="1"/>
</dbReference>
<keyword evidence="2 7" id="KW-0645">Protease</keyword>
<evidence type="ECO:0000256" key="2">
    <source>
        <dbReference type="ARBA" id="ARBA00022670"/>
    </source>
</evidence>
<evidence type="ECO:0000256" key="3">
    <source>
        <dbReference type="ARBA" id="ARBA00022723"/>
    </source>
</evidence>
<dbReference type="AlphaFoldDB" id="A0AA86GU93"/>
<keyword evidence="4 7" id="KW-0378">Hydrolase</keyword>
<evidence type="ECO:0000256" key="4">
    <source>
        <dbReference type="ARBA" id="ARBA00022801"/>
    </source>
</evidence>
<dbReference type="EMBL" id="CP012199">
    <property type="protein sequence ID" value="AMG76037.1"/>
    <property type="molecule type" value="Genomic_DNA"/>
</dbReference>
<evidence type="ECO:0000256" key="5">
    <source>
        <dbReference type="ARBA" id="ARBA00022833"/>
    </source>
</evidence>
<dbReference type="InterPro" id="IPR024079">
    <property type="entry name" value="MetalloPept_cat_dom_sf"/>
</dbReference>